<keyword evidence="1" id="KW-0732">Signal</keyword>
<dbReference type="RefSeq" id="WP_344958342.1">
    <property type="nucleotide sequence ID" value="NZ_BAAAZG010000070.1"/>
</dbReference>
<keyword evidence="5" id="KW-1185">Reference proteome</keyword>
<reference evidence="5" key="1">
    <citation type="journal article" date="2019" name="Int. J. Syst. Evol. Microbiol.">
        <title>The Global Catalogue of Microorganisms (GCM) 10K type strain sequencing project: providing services to taxonomists for standard genome sequencing and annotation.</title>
        <authorList>
            <consortium name="The Broad Institute Genomics Platform"/>
            <consortium name="The Broad Institute Genome Sequencing Center for Infectious Disease"/>
            <person name="Wu L."/>
            <person name="Ma J."/>
        </authorList>
    </citation>
    <scope>NUCLEOTIDE SEQUENCE [LARGE SCALE GENOMIC DNA]</scope>
    <source>
        <strain evidence="5">JCM 16702</strain>
    </source>
</reference>
<protein>
    <submittedName>
        <fullName evidence="4">DUF4091 domain-containing protein</fullName>
    </submittedName>
</protein>
<feature type="domain" description="Glycoside hydrolase 123 catalytic" evidence="2">
    <location>
        <begin position="254"/>
        <end position="576"/>
    </location>
</feature>
<dbReference type="InterPro" id="IPR025150">
    <property type="entry name" value="GH123_cat"/>
</dbReference>
<evidence type="ECO:0000259" key="3">
    <source>
        <dbReference type="Pfam" id="PF22680"/>
    </source>
</evidence>
<name>A0ABP7X3I7_9ACTN</name>
<sequence>MAGKLSLLASFAAGTLAAGAGAGIATTAGSSDPDSASTSGSAGGSTTAWLTAKVADAMGTRGVVTWVPTGSFATSAEVRVPRYPFTIDGKDTRKLSLSAVRGEQVSAQIAIAAGRRLDGVSADVGDLTGPGGARLPAPQVRFVRYVPVMRSKSETDWSATVDQVASAREVSGDRNPDVVGDPLEEGPSVDVPAYAAQPLWFTFHVPADAGPGSYTGTIEVAANGRAQATYPLTVEVADAAVPDASAFRFFLDVWLQPETIARAHGVRPWSRRHWELIEVYQRDLLSRGQKVINTTIVHDPWRHQWALGRRRSQTYLPYGSMIGWTWDGTRFGFDFARFDRYVGTARRAGLGPTIGAYSMLAFHDAEHLTYVDTRSGRTVRENVKLGGDRWKDAWRAFLTAFQAHLEDRGWLKHTWLSFDERPVESMKVVRDLVHEAAPAFDDRIAVAGSVNTEPIASNLSVDWGGVDALTPAKADERRRAGKITTFYVYGRPPHPNVLSYSPAIEGRMLPWIAASRRLDGFLRWSYNSWPRDVFREPVFVFTQGDEYLVYPGQDGPMSSIRWEQLREGVEDYELIAQARRRRGGDTDALRQAFTLATRDLDGRTKNPADMAEARRLLLRELTG</sequence>
<dbReference type="Pfam" id="PF13320">
    <property type="entry name" value="GH123_cat"/>
    <property type="match status" value="1"/>
</dbReference>
<accession>A0ABP7X3I7</accession>
<feature type="signal peptide" evidence="1">
    <location>
        <begin position="1"/>
        <end position="22"/>
    </location>
</feature>
<evidence type="ECO:0000313" key="4">
    <source>
        <dbReference type="EMBL" id="GAA4103109.1"/>
    </source>
</evidence>
<dbReference type="Pfam" id="PF22680">
    <property type="entry name" value="Glyco_hydro_123_N_2"/>
    <property type="match status" value="1"/>
</dbReference>
<evidence type="ECO:0000259" key="2">
    <source>
        <dbReference type="Pfam" id="PF13320"/>
    </source>
</evidence>
<dbReference type="EMBL" id="BAAAZG010000070">
    <property type="protein sequence ID" value="GAA4103109.1"/>
    <property type="molecule type" value="Genomic_DNA"/>
</dbReference>
<gene>
    <name evidence="4" type="ORF">GCM10022214_81550</name>
</gene>
<evidence type="ECO:0000313" key="5">
    <source>
        <dbReference type="Proteomes" id="UP001500683"/>
    </source>
</evidence>
<dbReference type="Proteomes" id="UP001500683">
    <property type="component" value="Unassembled WGS sequence"/>
</dbReference>
<comment type="caution">
    <text evidence="4">The sequence shown here is derived from an EMBL/GenBank/DDBJ whole genome shotgun (WGS) entry which is preliminary data.</text>
</comment>
<evidence type="ECO:0000256" key="1">
    <source>
        <dbReference type="SAM" id="SignalP"/>
    </source>
</evidence>
<organism evidence="4 5">
    <name type="scientific">Actinomadura miaoliensis</name>
    <dbReference type="NCBI Taxonomy" id="430685"/>
    <lineage>
        <taxon>Bacteria</taxon>
        <taxon>Bacillati</taxon>
        <taxon>Actinomycetota</taxon>
        <taxon>Actinomycetes</taxon>
        <taxon>Streptosporangiales</taxon>
        <taxon>Thermomonosporaceae</taxon>
        <taxon>Actinomadura</taxon>
    </lineage>
</organism>
<proteinExistence type="predicted"/>
<feature type="chain" id="PRO_5047205595" evidence="1">
    <location>
        <begin position="23"/>
        <end position="623"/>
    </location>
</feature>
<feature type="domain" description="Glycoside hydrolase 123 N-terminal" evidence="3">
    <location>
        <begin position="89"/>
        <end position="221"/>
    </location>
</feature>
<dbReference type="InterPro" id="IPR053850">
    <property type="entry name" value="Glyco_hydro_123_N_2"/>
</dbReference>